<name>A0A5C5WWD1_9BACT</name>
<feature type="domain" description="1-deoxy-D-xylulose 5-phosphate reductoisomerase N-terminal" evidence="10">
    <location>
        <begin position="28"/>
        <end position="158"/>
    </location>
</feature>
<dbReference type="Pfam" id="PF13288">
    <property type="entry name" value="DXPR_C"/>
    <property type="match status" value="1"/>
</dbReference>
<dbReference type="EMBL" id="SJPI01000001">
    <property type="protein sequence ID" value="TWT54293.1"/>
    <property type="molecule type" value="Genomic_DNA"/>
</dbReference>
<evidence type="ECO:0000256" key="6">
    <source>
        <dbReference type="ARBA" id="ARBA00023211"/>
    </source>
</evidence>
<evidence type="ECO:0000313" key="14">
    <source>
        <dbReference type="Proteomes" id="UP000316598"/>
    </source>
</evidence>
<dbReference type="EC" id="1.1.1.267" evidence="9"/>
<dbReference type="InterPro" id="IPR003821">
    <property type="entry name" value="DXP_reductoisomerase"/>
</dbReference>
<dbReference type="InterPro" id="IPR036169">
    <property type="entry name" value="DXPR_C_sf"/>
</dbReference>
<dbReference type="PANTHER" id="PTHR30525">
    <property type="entry name" value="1-DEOXY-D-XYLULOSE 5-PHOSPHATE REDUCTOISOMERASE"/>
    <property type="match status" value="1"/>
</dbReference>
<dbReference type="InterPro" id="IPR026877">
    <property type="entry name" value="DXPR_C"/>
</dbReference>
<evidence type="ECO:0000256" key="3">
    <source>
        <dbReference type="ARBA" id="ARBA00022723"/>
    </source>
</evidence>
<dbReference type="SUPFAM" id="SSF55347">
    <property type="entry name" value="Glyceraldehyde-3-phosphate dehydrogenase-like, C-terminal domain"/>
    <property type="match status" value="1"/>
</dbReference>
<keyword evidence="4 9" id="KW-0521">NADP</keyword>
<feature type="binding site" evidence="9">
    <location>
        <position position="255"/>
    </location>
    <ligand>
        <name>1-deoxy-D-xylulose 5-phosphate</name>
        <dbReference type="ChEBI" id="CHEBI:57792"/>
    </ligand>
</feature>
<dbReference type="InterPro" id="IPR013644">
    <property type="entry name" value="DXP_reductoisomerase_C"/>
</dbReference>
<comment type="similarity">
    <text evidence="2 9">Belongs to the DXR family.</text>
</comment>
<feature type="binding site" evidence="9">
    <location>
        <position position="36"/>
    </location>
    <ligand>
        <name>NADPH</name>
        <dbReference type="ChEBI" id="CHEBI:57783"/>
    </ligand>
</feature>
<dbReference type="SUPFAM" id="SSF51735">
    <property type="entry name" value="NAD(P)-binding Rossmann-fold domains"/>
    <property type="match status" value="1"/>
</dbReference>
<feature type="domain" description="DXP reductoisomerase C-terminal" evidence="12">
    <location>
        <begin position="299"/>
        <end position="415"/>
    </location>
</feature>
<comment type="caution">
    <text evidence="9">Lacks conserved residue(s) required for the propagation of feature annotation.</text>
</comment>
<protein>
    <recommendedName>
        <fullName evidence="9">1-deoxy-D-xylulose 5-phosphate reductoisomerase</fullName>
        <shortName evidence="9">DXP reductoisomerase</shortName>
        <ecNumber evidence="9">1.1.1.267</ecNumber>
    </recommendedName>
    <alternativeName>
        <fullName evidence="9">1-deoxyxylulose-5-phosphate reductoisomerase</fullName>
    </alternativeName>
    <alternativeName>
        <fullName evidence="9">2-C-methyl-D-erythritol 4-phosphate synthase</fullName>
    </alternativeName>
</protein>
<feature type="binding site" evidence="9">
    <location>
        <position position="259"/>
    </location>
    <ligand>
        <name>1-deoxy-D-xylulose 5-phosphate</name>
        <dbReference type="ChEBI" id="CHEBI:57792"/>
    </ligand>
</feature>
<keyword evidence="13" id="KW-0413">Isomerase</keyword>
<feature type="binding site" evidence="9">
    <location>
        <position position="152"/>
    </location>
    <ligand>
        <name>NADPH</name>
        <dbReference type="ChEBI" id="CHEBI:57783"/>
    </ligand>
</feature>
<feature type="binding site" evidence="9">
    <location>
        <position position="256"/>
    </location>
    <ligand>
        <name>1-deoxy-D-xylulose 5-phosphate</name>
        <dbReference type="ChEBI" id="CHEBI:57792"/>
    </ligand>
</feature>
<evidence type="ECO:0000256" key="9">
    <source>
        <dbReference type="HAMAP-Rule" id="MF_00183"/>
    </source>
</evidence>
<dbReference type="UniPathway" id="UPA00056">
    <property type="reaction ID" value="UER00092"/>
</dbReference>
<feature type="binding site" evidence="9">
    <location>
        <position position="176"/>
    </location>
    <ligand>
        <name>Mn(2+)</name>
        <dbReference type="ChEBI" id="CHEBI:29035"/>
    </ligand>
</feature>
<dbReference type="PANTHER" id="PTHR30525:SF0">
    <property type="entry name" value="1-DEOXY-D-XYLULOSE 5-PHOSPHATE REDUCTOISOMERASE, CHLOROPLASTIC"/>
    <property type="match status" value="1"/>
</dbReference>
<dbReference type="PIRSF" id="PIRSF006205">
    <property type="entry name" value="Dxp_reductismrs"/>
    <property type="match status" value="1"/>
</dbReference>
<reference evidence="13 14" key="1">
    <citation type="submission" date="2019-02" db="EMBL/GenBank/DDBJ databases">
        <title>Deep-cultivation of Planctomycetes and their phenomic and genomic characterization uncovers novel biology.</title>
        <authorList>
            <person name="Wiegand S."/>
            <person name="Jogler M."/>
            <person name="Boedeker C."/>
            <person name="Pinto D."/>
            <person name="Vollmers J."/>
            <person name="Rivas-Marin E."/>
            <person name="Kohn T."/>
            <person name="Peeters S.H."/>
            <person name="Heuer A."/>
            <person name="Rast P."/>
            <person name="Oberbeckmann S."/>
            <person name="Bunk B."/>
            <person name="Jeske O."/>
            <person name="Meyerdierks A."/>
            <person name="Storesund J.E."/>
            <person name="Kallscheuer N."/>
            <person name="Luecker S."/>
            <person name="Lage O.M."/>
            <person name="Pohl T."/>
            <person name="Merkel B.J."/>
            <person name="Hornburger P."/>
            <person name="Mueller R.-W."/>
            <person name="Bruemmer F."/>
            <person name="Labrenz M."/>
            <person name="Spormann A.M."/>
            <person name="Op Den Camp H."/>
            <person name="Overmann J."/>
            <person name="Amann R."/>
            <person name="Jetten M.S.M."/>
            <person name="Mascher T."/>
            <person name="Medema M.H."/>
            <person name="Devos D.P."/>
            <person name="Kaster A.-K."/>
            <person name="Ovreas L."/>
            <person name="Rohde M."/>
            <person name="Galperin M.Y."/>
            <person name="Jogler C."/>
        </authorList>
    </citation>
    <scope>NUCLEOTIDE SEQUENCE [LARGE SCALE GENOMIC DNA]</scope>
    <source>
        <strain evidence="13 14">Pla22</strain>
    </source>
</reference>
<dbReference type="GO" id="GO:0051484">
    <property type="term" value="P:isopentenyl diphosphate biosynthetic process, methylerythritol 4-phosphate pathway involved in terpenoid biosynthetic process"/>
    <property type="evidence" value="ECO:0007669"/>
    <property type="project" value="UniProtKB-ARBA"/>
</dbReference>
<keyword evidence="7 9" id="KW-0414">Isoprene biosynthesis</keyword>
<evidence type="ECO:0000256" key="7">
    <source>
        <dbReference type="ARBA" id="ARBA00023229"/>
    </source>
</evidence>
<feature type="binding site" evidence="9">
    <location>
        <position position="177"/>
    </location>
    <ligand>
        <name>1-deoxy-D-xylulose 5-phosphate</name>
        <dbReference type="ChEBI" id="CHEBI:57792"/>
    </ligand>
</feature>
<dbReference type="Proteomes" id="UP000316598">
    <property type="component" value="Unassembled WGS sequence"/>
</dbReference>
<feature type="binding site" evidence="9">
    <location>
        <position position="35"/>
    </location>
    <ligand>
        <name>NADPH</name>
        <dbReference type="ChEBI" id="CHEBI:57783"/>
    </ligand>
</feature>
<organism evidence="13 14">
    <name type="scientific">Rubripirellula amarantea</name>
    <dbReference type="NCBI Taxonomy" id="2527999"/>
    <lineage>
        <taxon>Bacteria</taxon>
        <taxon>Pseudomonadati</taxon>
        <taxon>Planctomycetota</taxon>
        <taxon>Planctomycetia</taxon>
        <taxon>Pirellulales</taxon>
        <taxon>Pirellulaceae</taxon>
        <taxon>Rubripirellula</taxon>
    </lineage>
</organism>
<evidence type="ECO:0000313" key="13">
    <source>
        <dbReference type="EMBL" id="TWT54293.1"/>
    </source>
</evidence>
<dbReference type="Gene3D" id="1.10.1740.10">
    <property type="match status" value="1"/>
</dbReference>
<feature type="binding site" evidence="9">
    <location>
        <position position="178"/>
    </location>
    <ligand>
        <name>1-deoxy-D-xylulose 5-phosphate</name>
        <dbReference type="ChEBI" id="CHEBI:57792"/>
    </ligand>
</feature>
<dbReference type="InterPro" id="IPR013512">
    <property type="entry name" value="DXP_reductoisomerase_N"/>
</dbReference>
<feature type="binding site" evidence="9">
    <location>
        <position position="250"/>
    </location>
    <ligand>
        <name>1-deoxy-D-xylulose 5-phosphate</name>
        <dbReference type="ChEBI" id="CHEBI:57792"/>
    </ligand>
</feature>
<evidence type="ECO:0000256" key="1">
    <source>
        <dbReference type="ARBA" id="ARBA00005094"/>
    </source>
</evidence>
<evidence type="ECO:0000256" key="4">
    <source>
        <dbReference type="ARBA" id="ARBA00022857"/>
    </source>
</evidence>
<dbReference type="Pfam" id="PF02670">
    <property type="entry name" value="DXP_reductoisom"/>
    <property type="match status" value="1"/>
</dbReference>
<evidence type="ECO:0000259" key="11">
    <source>
        <dbReference type="Pfam" id="PF08436"/>
    </source>
</evidence>
<dbReference type="GO" id="GO:0016853">
    <property type="term" value="F:isomerase activity"/>
    <property type="evidence" value="ECO:0007669"/>
    <property type="project" value="UniProtKB-KW"/>
</dbReference>
<feature type="binding site" evidence="9">
    <location>
        <position position="214"/>
    </location>
    <ligand>
        <name>1-deoxy-D-xylulose 5-phosphate</name>
        <dbReference type="ChEBI" id="CHEBI:57792"/>
    </ligand>
</feature>
<dbReference type="Pfam" id="PF08436">
    <property type="entry name" value="DXP_redisom_C"/>
    <property type="match status" value="1"/>
</dbReference>
<comment type="cofactor">
    <cofactor evidence="9">
        <name>Mg(2+)</name>
        <dbReference type="ChEBI" id="CHEBI:18420"/>
    </cofactor>
    <cofactor evidence="9">
        <name>Mn(2+)</name>
        <dbReference type="ChEBI" id="CHEBI:29035"/>
    </cofactor>
</comment>
<evidence type="ECO:0000256" key="8">
    <source>
        <dbReference type="ARBA" id="ARBA00048543"/>
    </source>
</evidence>
<dbReference type="FunFam" id="3.40.50.720:FF:000045">
    <property type="entry name" value="1-deoxy-D-xylulose 5-phosphate reductoisomerase"/>
    <property type="match status" value="1"/>
</dbReference>
<comment type="caution">
    <text evidence="13">The sequence shown here is derived from an EMBL/GenBank/DDBJ whole genome shotgun (WGS) entry which is preliminary data.</text>
</comment>
<feature type="binding site" evidence="9">
    <location>
        <position position="243"/>
    </location>
    <ligand>
        <name>NADPH</name>
        <dbReference type="ChEBI" id="CHEBI:57783"/>
    </ligand>
</feature>
<evidence type="ECO:0000256" key="2">
    <source>
        <dbReference type="ARBA" id="ARBA00006825"/>
    </source>
</evidence>
<keyword evidence="3 9" id="KW-0479">Metal-binding</keyword>
<feature type="binding site" evidence="9">
    <location>
        <position position="150"/>
    </location>
    <ligand>
        <name>NADPH</name>
        <dbReference type="ChEBI" id="CHEBI:57783"/>
    </ligand>
</feature>
<sequence length="423" mass="45733">MSETTATENRHATRAKFQRPSADDVFNVAVLGATGSIGTATCEVVASLNRVDELPTWRVWAASGHRKLDELNTVASSLDPAPERLIFSNVDVAQRFSGAKNFEIHAGPEALVETAQRDEVDIVVAAIVGRAGLESTLAAVDAGKRVALANKETMVVAGQLVRQKMAASGAELLPVDSEHSAIFQCLGNWASVRAGDLPMDATCPKPRKLILTASGGPFRSWTTDQIASATRESALDHPTWDMGPKITIDSATMMNKALEIIEARWLFDLPADAIEVVVHPQSIIHSMVEFDDGSVIAQMSPPDMRLPIQYALTYPRRLPCPAPPLDRTQPWDLSLEVADRERFPALDLGFEVAAAGGTAGSVVNAANEEAVGLFLDGKIRFTDIVSGCRSVLEHHTHDCDPTLATLLELDLWARNEIRVRFGS</sequence>
<dbReference type="SUPFAM" id="SSF69055">
    <property type="entry name" value="1-deoxy-D-xylulose-5-phosphate reductoisomerase, C-terminal domain"/>
    <property type="match status" value="1"/>
</dbReference>
<dbReference type="Gene3D" id="3.40.50.720">
    <property type="entry name" value="NAD(P)-binding Rossmann-like Domain"/>
    <property type="match status" value="1"/>
</dbReference>
<keyword evidence="5 9" id="KW-0560">Oxidoreductase</keyword>
<proteinExistence type="inferred from homology"/>
<dbReference type="InterPro" id="IPR036291">
    <property type="entry name" value="NAD(P)-bd_dom_sf"/>
</dbReference>
<evidence type="ECO:0000259" key="10">
    <source>
        <dbReference type="Pfam" id="PF02670"/>
    </source>
</evidence>
<feature type="binding site" evidence="9">
    <location>
        <position position="37"/>
    </location>
    <ligand>
        <name>NADPH</name>
        <dbReference type="ChEBI" id="CHEBI:57783"/>
    </ligand>
</feature>
<gene>
    <name evidence="9 13" type="primary">dxr</name>
    <name evidence="13" type="ORF">Pla22_19350</name>
</gene>
<comment type="function">
    <text evidence="9">Catalyzes the NADPH-dependent rearrangement and reduction of 1-deoxy-D-xylulose-5-phosphate (DXP) to 2-C-methyl-D-erythritol 4-phosphate (MEP).</text>
</comment>
<dbReference type="GO" id="GO:0070402">
    <property type="term" value="F:NADPH binding"/>
    <property type="evidence" value="ECO:0007669"/>
    <property type="project" value="InterPro"/>
</dbReference>
<dbReference type="NCBIfam" id="TIGR00243">
    <property type="entry name" value="Dxr"/>
    <property type="match status" value="1"/>
</dbReference>
<feature type="binding site" evidence="9">
    <location>
        <position position="259"/>
    </location>
    <ligand>
        <name>Mn(2+)</name>
        <dbReference type="ChEBI" id="CHEBI:29035"/>
    </ligand>
</feature>
<keyword evidence="9" id="KW-0460">Magnesium</keyword>
<comment type="catalytic activity">
    <reaction evidence="8">
        <text>2-C-methyl-D-erythritol 4-phosphate + NADP(+) = 1-deoxy-D-xylulose 5-phosphate + NADPH + H(+)</text>
        <dbReference type="Rhea" id="RHEA:13717"/>
        <dbReference type="ChEBI" id="CHEBI:15378"/>
        <dbReference type="ChEBI" id="CHEBI:57783"/>
        <dbReference type="ChEBI" id="CHEBI:57792"/>
        <dbReference type="ChEBI" id="CHEBI:58262"/>
        <dbReference type="ChEBI" id="CHEBI:58349"/>
        <dbReference type="EC" id="1.1.1.267"/>
    </reaction>
    <physiologicalReaction direction="right-to-left" evidence="8">
        <dbReference type="Rhea" id="RHEA:13719"/>
    </physiologicalReaction>
</comment>
<feature type="binding site" evidence="9">
    <location>
        <position position="178"/>
    </location>
    <ligand>
        <name>Mn(2+)</name>
        <dbReference type="ChEBI" id="CHEBI:29035"/>
    </ligand>
</feature>
<keyword evidence="14" id="KW-1185">Reference proteome</keyword>
<dbReference type="GO" id="GO:0030604">
    <property type="term" value="F:1-deoxy-D-xylulose-5-phosphate reductoisomerase activity"/>
    <property type="evidence" value="ECO:0007669"/>
    <property type="project" value="UniProtKB-UniRule"/>
</dbReference>
<dbReference type="HAMAP" id="MF_00183">
    <property type="entry name" value="DXP_reductoisom"/>
    <property type="match status" value="1"/>
</dbReference>
<feature type="domain" description="1-deoxy-D-xylulose 5-phosphate reductoisomerase C-terminal" evidence="11">
    <location>
        <begin position="172"/>
        <end position="267"/>
    </location>
</feature>
<accession>A0A5C5WWD1</accession>
<dbReference type="OrthoDB" id="9806546at2"/>
<feature type="binding site" evidence="9">
    <location>
        <position position="66"/>
    </location>
    <ligand>
        <name>NADPH</name>
        <dbReference type="ChEBI" id="CHEBI:57783"/>
    </ligand>
</feature>
<comment type="pathway">
    <text evidence="1 9">Isoprenoid biosynthesis; isopentenyl diphosphate biosynthesis via DXP pathway; isopentenyl diphosphate from 1-deoxy-D-xylulose 5-phosphate: step 1/6.</text>
</comment>
<feature type="binding site" evidence="9">
    <location>
        <position position="151"/>
    </location>
    <ligand>
        <name>1-deoxy-D-xylulose 5-phosphate</name>
        <dbReference type="ChEBI" id="CHEBI:57792"/>
    </ligand>
</feature>
<feature type="binding site" evidence="9">
    <location>
        <position position="34"/>
    </location>
    <ligand>
        <name>NADPH</name>
        <dbReference type="ChEBI" id="CHEBI:57783"/>
    </ligand>
</feature>
<dbReference type="GO" id="GO:0030145">
    <property type="term" value="F:manganese ion binding"/>
    <property type="evidence" value="ECO:0007669"/>
    <property type="project" value="TreeGrafter"/>
</dbReference>
<keyword evidence="6 9" id="KW-0464">Manganese</keyword>
<feature type="binding site" evidence="9">
    <location>
        <position position="237"/>
    </location>
    <ligand>
        <name>1-deoxy-D-xylulose 5-phosphate</name>
        <dbReference type="ChEBI" id="CHEBI:57792"/>
    </ligand>
</feature>
<dbReference type="AlphaFoldDB" id="A0A5C5WWD1"/>
<evidence type="ECO:0000259" key="12">
    <source>
        <dbReference type="Pfam" id="PF13288"/>
    </source>
</evidence>
<evidence type="ECO:0000256" key="5">
    <source>
        <dbReference type="ARBA" id="ARBA00023002"/>
    </source>
</evidence>